<comment type="caution">
    <text evidence="1">The sequence shown here is derived from an EMBL/GenBank/DDBJ whole genome shotgun (WGS) entry which is preliminary data.</text>
</comment>
<name>A0A8X6S0R1_TRICX</name>
<organism evidence="1 2">
    <name type="scientific">Trichonephila clavipes</name>
    <name type="common">Golden silk orbweaver</name>
    <name type="synonym">Nephila clavipes</name>
    <dbReference type="NCBI Taxonomy" id="2585209"/>
    <lineage>
        <taxon>Eukaryota</taxon>
        <taxon>Metazoa</taxon>
        <taxon>Ecdysozoa</taxon>
        <taxon>Arthropoda</taxon>
        <taxon>Chelicerata</taxon>
        <taxon>Arachnida</taxon>
        <taxon>Araneae</taxon>
        <taxon>Araneomorphae</taxon>
        <taxon>Entelegynae</taxon>
        <taxon>Araneoidea</taxon>
        <taxon>Nephilidae</taxon>
        <taxon>Trichonephila</taxon>
    </lineage>
</organism>
<protein>
    <submittedName>
        <fullName evidence="1">Retrovirus-related Pol polyprotein from transposon TNT 1-94</fullName>
    </submittedName>
</protein>
<sequence length="149" mass="17657">MKRQHTRKKLDLQLRKDRCYTLIYTNISSDLKNLITETTDGVAAWKILKDHFEPVTKARIIQLLDQFFGTKYQPGEDVGIFISRVKTAATRLQEAGHKLDDLYIGFQLIRWLPQEFQSTVQQIYRWKEKDFRVVKIEAERILKKPIVFS</sequence>
<gene>
    <name evidence="1" type="primary">POLX_1675</name>
    <name evidence="1" type="ORF">TNCV_259821</name>
</gene>
<accession>A0A8X6S0R1</accession>
<dbReference type="Proteomes" id="UP000887159">
    <property type="component" value="Unassembled WGS sequence"/>
</dbReference>
<evidence type="ECO:0000313" key="1">
    <source>
        <dbReference type="EMBL" id="GFX99945.1"/>
    </source>
</evidence>
<dbReference type="Pfam" id="PF14223">
    <property type="entry name" value="Retrotran_gag_2"/>
    <property type="match status" value="1"/>
</dbReference>
<dbReference type="AlphaFoldDB" id="A0A8X6S0R1"/>
<keyword evidence="2" id="KW-1185">Reference proteome</keyword>
<dbReference type="EMBL" id="BMAU01021215">
    <property type="protein sequence ID" value="GFX99945.1"/>
    <property type="molecule type" value="Genomic_DNA"/>
</dbReference>
<reference evidence="1" key="1">
    <citation type="submission" date="2020-08" db="EMBL/GenBank/DDBJ databases">
        <title>Multicomponent nature underlies the extraordinary mechanical properties of spider dragline silk.</title>
        <authorList>
            <person name="Kono N."/>
            <person name="Nakamura H."/>
            <person name="Mori M."/>
            <person name="Yoshida Y."/>
            <person name="Ohtoshi R."/>
            <person name="Malay A.D."/>
            <person name="Moran D.A.P."/>
            <person name="Tomita M."/>
            <person name="Numata K."/>
            <person name="Arakawa K."/>
        </authorList>
    </citation>
    <scope>NUCLEOTIDE SEQUENCE</scope>
</reference>
<evidence type="ECO:0000313" key="2">
    <source>
        <dbReference type="Proteomes" id="UP000887159"/>
    </source>
</evidence>
<proteinExistence type="predicted"/>